<dbReference type="InterPro" id="IPR013130">
    <property type="entry name" value="Fe3_Rdtase_TM_dom"/>
</dbReference>
<keyword evidence="10" id="KW-0408">Iron</keyword>
<keyword evidence="12 13" id="KW-0472">Membrane</keyword>
<dbReference type="InterPro" id="IPR017927">
    <property type="entry name" value="FAD-bd_FR_type"/>
</dbReference>
<dbReference type="GO" id="GO:0016020">
    <property type="term" value="C:membrane"/>
    <property type="evidence" value="ECO:0007669"/>
    <property type="project" value="UniProtKB-SubCell"/>
</dbReference>
<evidence type="ECO:0000256" key="5">
    <source>
        <dbReference type="ARBA" id="ARBA00022714"/>
    </source>
</evidence>
<dbReference type="InterPro" id="IPR017938">
    <property type="entry name" value="Riboflavin_synthase-like_b-brl"/>
</dbReference>
<sequence length="414" mass="47958">MKSIRGIIFIILIMGTSSLLWFFAIPVEPLHSLDKLSHMIGGLAITGFFVVFLLSTRMKMLDRWFHGLENVYRYHKYMAIISLALVILHGQLQERVPEMDKGFETSLSEFSKELGELGQYGFIALILIALLAKFLKYEHWRVIHRFMLIPYTFGIYHAYFSSKYDLLQPTPLGIFTAITTTIGFMSALYMLTMYQDMFFKYKGKITSIQQMGKNAIELEITLDKKIPYQYGQFVFIKFFQDGLEKAPHPFSISSGNGEKIFVTIKVLGDFTHQVYHSIKINTAVALNGPYGQLNFEKGPQSQIWIAGGIGITPFLSYLQAQPINRPIELFYTYRGEDNAIYKDFLQGYAWTNQHFKVYFIDTTQMDRLSFENYHVPANTKVYLCGPEKMVKHFTKQLKSHNNDITIDFEAFKFR</sequence>
<dbReference type="Proteomes" id="UP001178322">
    <property type="component" value="Chromosome"/>
</dbReference>
<keyword evidence="11" id="KW-0411">Iron-sulfur</keyword>
<evidence type="ECO:0000256" key="10">
    <source>
        <dbReference type="ARBA" id="ARBA00023004"/>
    </source>
</evidence>
<evidence type="ECO:0000256" key="6">
    <source>
        <dbReference type="ARBA" id="ARBA00022723"/>
    </source>
</evidence>
<name>A0AAX3X087_9BACI</name>
<feature type="transmembrane region" description="Helical" evidence="13">
    <location>
        <begin position="36"/>
        <end position="54"/>
    </location>
</feature>
<dbReference type="InterPro" id="IPR013112">
    <property type="entry name" value="FAD-bd_8"/>
</dbReference>
<dbReference type="Pfam" id="PF01794">
    <property type="entry name" value="Ferric_reduct"/>
    <property type="match status" value="1"/>
</dbReference>
<keyword evidence="8 13" id="KW-1133">Transmembrane helix</keyword>
<comment type="subcellular location">
    <subcellularLocation>
        <location evidence="2">Membrane</location>
        <topology evidence="2">Multi-pass membrane protein</topology>
    </subcellularLocation>
</comment>
<dbReference type="InterPro" id="IPR001433">
    <property type="entry name" value="OxRdtase_FAD/NAD-bd"/>
</dbReference>
<evidence type="ECO:0000256" key="11">
    <source>
        <dbReference type="ARBA" id="ARBA00023014"/>
    </source>
</evidence>
<dbReference type="GO" id="GO:0016491">
    <property type="term" value="F:oxidoreductase activity"/>
    <property type="evidence" value="ECO:0007669"/>
    <property type="project" value="UniProtKB-KW"/>
</dbReference>
<evidence type="ECO:0000313" key="15">
    <source>
        <dbReference type="EMBL" id="WHY53430.1"/>
    </source>
</evidence>
<feature type="domain" description="FAD-binding FR-type" evidence="14">
    <location>
        <begin position="198"/>
        <end position="296"/>
    </location>
</feature>
<dbReference type="PANTHER" id="PTHR47354">
    <property type="entry name" value="NADH OXIDOREDUCTASE HCR"/>
    <property type="match status" value="1"/>
</dbReference>
<feature type="transmembrane region" description="Helical" evidence="13">
    <location>
        <begin position="172"/>
        <end position="194"/>
    </location>
</feature>
<keyword evidence="6" id="KW-0479">Metal-binding</keyword>
<evidence type="ECO:0000256" key="7">
    <source>
        <dbReference type="ARBA" id="ARBA00022827"/>
    </source>
</evidence>
<keyword evidence="3" id="KW-0285">Flavoprotein</keyword>
<dbReference type="GO" id="GO:0051537">
    <property type="term" value="F:2 iron, 2 sulfur cluster binding"/>
    <property type="evidence" value="ECO:0007669"/>
    <property type="project" value="UniProtKB-KW"/>
</dbReference>
<organism evidence="15 16">
    <name type="scientific">Lysinibacillus pakistanensis</name>
    <dbReference type="NCBI Taxonomy" id="759811"/>
    <lineage>
        <taxon>Bacteria</taxon>
        <taxon>Bacillati</taxon>
        <taxon>Bacillota</taxon>
        <taxon>Bacilli</taxon>
        <taxon>Bacillales</taxon>
        <taxon>Bacillaceae</taxon>
        <taxon>Lysinibacillus</taxon>
    </lineage>
</organism>
<evidence type="ECO:0000256" key="3">
    <source>
        <dbReference type="ARBA" id="ARBA00022630"/>
    </source>
</evidence>
<feature type="transmembrane region" description="Helical" evidence="13">
    <location>
        <begin position="117"/>
        <end position="135"/>
    </location>
</feature>
<evidence type="ECO:0000256" key="4">
    <source>
        <dbReference type="ARBA" id="ARBA00022692"/>
    </source>
</evidence>
<reference evidence="15" key="1">
    <citation type="submission" date="2023-05" db="EMBL/GenBank/DDBJ databases">
        <title>Comparative genomics of Bacillaceae isolates and their secondary metabolite potential.</title>
        <authorList>
            <person name="Song L."/>
            <person name="Nielsen L.J."/>
            <person name="Mohite O."/>
            <person name="Xu X."/>
            <person name="Weber T."/>
            <person name="Kovacs A.T."/>
        </authorList>
    </citation>
    <scope>NUCLEOTIDE SEQUENCE</scope>
    <source>
        <strain evidence="15">LY1</strain>
    </source>
</reference>
<evidence type="ECO:0000256" key="8">
    <source>
        <dbReference type="ARBA" id="ARBA00022989"/>
    </source>
</evidence>
<keyword evidence="5" id="KW-0001">2Fe-2S</keyword>
<dbReference type="Gene3D" id="3.40.50.80">
    <property type="entry name" value="Nucleotide-binding domain of ferredoxin-NADP reductase (FNR) module"/>
    <property type="match status" value="1"/>
</dbReference>
<keyword evidence="9" id="KW-0560">Oxidoreductase</keyword>
<evidence type="ECO:0000259" key="14">
    <source>
        <dbReference type="PROSITE" id="PS51384"/>
    </source>
</evidence>
<dbReference type="PANTHER" id="PTHR47354:SF8">
    <property type="entry name" value="1,2-PHENYLACETYL-COA EPOXIDASE, SUBUNIT E"/>
    <property type="match status" value="1"/>
</dbReference>
<feature type="transmembrane region" description="Helical" evidence="13">
    <location>
        <begin position="7"/>
        <end position="24"/>
    </location>
</feature>
<dbReference type="AlphaFoldDB" id="A0AAX3X087"/>
<dbReference type="PROSITE" id="PS51384">
    <property type="entry name" value="FAD_FR"/>
    <property type="match status" value="1"/>
</dbReference>
<dbReference type="SUPFAM" id="SSF52343">
    <property type="entry name" value="Ferredoxin reductase-like, C-terminal NADP-linked domain"/>
    <property type="match status" value="1"/>
</dbReference>
<dbReference type="InterPro" id="IPR039261">
    <property type="entry name" value="FNR_nucleotide-bd"/>
</dbReference>
<accession>A0AAX3X087</accession>
<dbReference type="EMBL" id="CP126101">
    <property type="protein sequence ID" value="WHY53430.1"/>
    <property type="molecule type" value="Genomic_DNA"/>
</dbReference>
<feature type="transmembrane region" description="Helical" evidence="13">
    <location>
        <begin position="142"/>
        <end position="160"/>
    </location>
</feature>
<proteinExistence type="predicted"/>
<evidence type="ECO:0000256" key="12">
    <source>
        <dbReference type="ARBA" id="ARBA00023136"/>
    </source>
</evidence>
<comment type="cofactor">
    <cofactor evidence="1">
        <name>FAD</name>
        <dbReference type="ChEBI" id="CHEBI:57692"/>
    </cofactor>
</comment>
<feature type="transmembrane region" description="Helical" evidence="13">
    <location>
        <begin position="74"/>
        <end position="92"/>
    </location>
</feature>
<dbReference type="Gene3D" id="2.40.30.10">
    <property type="entry name" value="Translation factors"/>
    <property type="match status" value="1"/>
</dbReference>
<keyword evidence="4 13" id="KW-0812">Transmembrane</keyword>
<dbReference type="GO" id="GO:0046872">
    <property type="term" value="F:metal ion binding"/>
    <property type="evidence" value="ECO:0007669"/>
    <property type="project" value="UniProtKB-KW"/>
</dbReference>
<dbReference type="SUPFAM" id="SSF63380">
    <property type="entry name" value="Riboflavin synthase domain-like"/>
    <property type="match status" value="1"/>
</dbReference>
<dbReference type="Pfam" id="PF08022">
    <property type="entry name" value="FAD_binding_8"/>
    <property type="match status" value="1"/>
</dbReference>
<protein>
    <submittedName>
        <fullName evidence="15">Ferric reductase-like transmembrane domain-containing protein</fullName>
    </submittedName>
</protein>
<keyword evidence="7" id="KW-0274">FAD</keyword>
<evidence type="ECO:0000256" key="2">
    <source>
        <dbReference type="ARBA" id="ARBA00004141"/>
    </source>
</evidence>
<evidence type="ECO:0000256" key="9">
    <source>
        <dbReference type="ARBA" id="ARBA00023002"/>
    </source>
</evidence>
<dbReference type="Pfam" id="PF00175">
    <property type="entry name" value="NAD_binding_1"/>
    <property type="match status" value="1"/>
</dbReference>
<evidence type="ECO:0000313" key="16">
    <source>
        <dbReference type="Proteomes" id="UP001178322"/>
    </source>
</evidence>
<dbReference type="PRINTS" id="PR00409">
    <property type="entry name" value="PHDIOXRDTASE"/>
</dbReference>
<dbReference type="InterPro" id="IPR050415">
    <property type="entry name" value="MRET"/>
</dbReference>
<dbReference type="GO" id="GO:0050660">
    <property type="term" value="F:flavin adenine dinucleotide binding"/>
    <property type="evidence" value="ECO:0007669"/>
    <property type="project" value="TreeGrafter"/>
</dbReference>
<dbReference type="RefSeq" id="WP_283871770.1">
    <property type="nucleotide sequence ID" value="NZ_CP126101.1"/>
</dbReference>
<gene>
    <name evidence="15" type="ORF">QNH24_09410</name>
</gene>
<evidence type="ECO:0000256" key="1">
    <source>
        <dbReference type="ARBA" id="ARBA00001974"/>
    </source>
</evidence>
<evidence type="ECO:0000256" key="13">
    <source>
        <dbReference type="SAM" id="Phobius"/>
    </source>
</evidence>